<feature type="region of interest" description="Disordered" evidence="1">
    <location>
        <begin position="253"/>
        <end position="278"/>
    </location>
</feature>
<dbReference type="AlphaFoldDB" id="A0A9P0BWK6"/>
<dbReference type="OrthoDB" id="7471925at2759"/>
<organism evidence="2 3">
    <name type="scientific">Chrysodeixis includens</name>
    <name type="common">Soybean looper</name>
    <name type="synonym">Pseudoplusia includens</name>
    <dbReference type="NCBI Taxonomy" id="689277"/>
    <lineage>
        <taxon>Eukaryota</taxon>
        <taxon>Metazoa</taxon>
        <taxon>Ecdysozoa</taxon>
        <taxon>Arthropoda</taxon>
        <taxon>Hexapoda</taxon>
        <taxon>Insecta</taxon>
        <taxon>Pterygota</taxon>
        <taxon>Neoptera</taxon>
        <taxon>Endopterygota</taxon>
        <taxon>Lepidoptera</taxon>
        <taxon>Glossata</taxon>
        <taxon>Ditrysia</taxon>
        <taxon>Noctuoidea</taxon>
        <taxon>Noctuidae</taxon>
        <taxon>Plusiinae</taxon>
        <taxon>Chrysodeixis</taxon>
    </lineage>
</organism>
<dbReference type="Proteomes" id="UP001154114">
    <property type="component" value="Chromosome 24"/>
</dbReference>
<proteinExistence type="predicted"/>
<evidence type="ECO:0000256" key="1">
    <source>
        <dbReference type="SAM" id="MobiDB-lite"/>
    </source>
</evidence>
<dbReference type="EMBL" id="LR824027">
    <property type="protein sequence ID" value="CAH0597633.1"/>
    <property type="molecule type" value="Genomic_DNA"/>
</dbReference>
<evidence type="ECO:0000313" key="2">
    <source>
        <dbReference type="EMBL" id="CAH0597633.1"/>
    </source>
</evidence>
<evidence type="ECO:0000313" key="3">
    <source>
        <dbReference type="Proteomes" id="UP001154114"/>
    </source>
</evidence>
<protein>
    <submittedName>
        <fullName evidence="2">Uncharacterized protein</fullName>
    </submittedName>
</protein>
<accession>A0A9P0BWK6</accession>
<name>A0A9P0BWK6_CHRIL</name>
<keyword evidence="3" id="KW-1185">Reference proteome</keyword>
<sequence>MNFIYHFAGGSPESNQYFFDLQNLLKTEAPTEDDPNEDPCDPEEDDTEIPDFEIAHEKTWWEDLESDRRPFIMYGDMSEFNPTERRSVLKRVKAAKTAPKKWKSYVFNDVVFKPHCENLDDIKDTYLDKVPVPNRTFECMLLTPEPNGEKSISRQQSLAARERREHQNTADVRHKMGSILKIMTAQSPVTKLDPTNTTKTALLGARDSMEIASTTKLARISIKPEESEAMNAPVRVIEQHEVLAVGRRRVSAFDSEINPESDETAKPAQRSGDDEEDERISLHASMKNDSLEVIGTHVPDVDHTIYYERVCPIEKCQRMQVDSFMRSLPAYMRAHPFTHFSHTFEGYETCTPEQLDILKQRIESKKAKEVEDAEAGEEDPLREWTKRGVAVQTSDLDVLLPPCTCHVPSPTPVSSNFVFNIDDLMPVKEAMDAIHKECLFDDKIDFNRFKVVGSESETSQVSSKSEFKPVKIDEIKRILVENPSLLDVFNPDSGAPQMT</sequence>
<gene>
    <name evidence="2" type="ORF">CINC_LOCUS7728</name>
</gene>
<reference evidence="2" key="1">
    <citation type="submission" date="2021-12" db="EMBL/GenBank/DDBJ databases">
        <authorList>
            <person name="King R."/>
        </authorList>
    </citation>
    <scope>NUCLEOTIDE SEQUENCE</scope>
</reference>